<dbReference type="Gene3D" id="2.60.120.10">
    <property type="entry name" value="Jelly Rolls"/>
    <property type="match status" value="1"/>
</dbReference>
<keyword evidence="3" id="KW-0804">Transcription</keyword>
<dbReference type="EMBL" id="JAZGJQ010000004">
    <property type="protein sequence ID" value="MEE6147461.1"/>
    <property type="molecule type" value="Genomic_DNA"/>
</dbReference>
<proteinExistence type="predicted"/>
<accession>A0ABU7RA29</accession>
<keyword evidence="7" id="KW-1185">Reference proteome</keyword>
<dbReference type="InterPro" id="IPR000595">
    <property type="entry name" value="cNMP-bd_dom"/>
</dbReference>
<dbReference type="InterPro" id="IPR018490">
    <property type="entry name" value="cNMP-bd_dom_sf"/>
</dbReference>
<feature type="domain" description="HTH crp-type" evidence="5">
    <location>
        <begin position="159"/>
        <end position="227"/>
    </location>
</feature>
<keyword evidence="2" id="KW-0238">DNA-binding</keyword>
<comment type="caution">
    <text evidence="6">The sequence shown here is derived from an EMBL/GenBank/DDBJ whole genome shotgun (WGS) entry which is preliminary data.</text>
</comment>
<dbReference type="InterPro" id="IPR012318">
    <property type="entry name" value="HTH_CRP"/>
</dbReference>
<gene>
    <name evidence="6" type="ORF">VXJ25_05570</name>
</gene>
<dbReference type="Pfam" id="PF13545">
    <property type="entry name" value="HTH_Crp_2"/>
    <property type="match status" value="1"/>
</dbReference>
<dbReference type="InterPro" id="IPR036390">
    <property type="entry name" value="WH_DNA-bd_sf"/>
</dbReference>
<dbReference type="Proteomes" id="UP001332931">
    <property type="component" value="Unassembled WGS sequence"/>
</dbReference>
<name>A0ABU7RA29_9ACTN</name>
<sequence>MEKEDDDMDAAPVQGTPLFRGMEPASIDRALSALFAQERRYRKQDLILGVGTITDRIGIVLEGSVTIESRDVWGNRTILGSIGPKNAFAESYALLENEPLLVDVRANEDCRVLFLRVGALGRLAKERQPWAIALENNLLMDSARKNLMLSRKSFFTAPKGIRARVMAYLNAQAVQAGSTSFSIPFDRQQLADYLNVDRSALSKELGRMRREGLIVCRKNLFTLLTPEE</sequence>
<evidence type="ECO:0000313" key="7">
    <source>
        <dbReference type="Proteomes" id="UP001332931"/>
    </source>
</evidence>
<organism evidence="6 7">
    <name type="scientific">Olsenella absiana</name>
    <dbReference type="NCBI Taxonomy" id="3115222"/>
    <lineage>
        <taxon>Bacteria</taxon>
        <taxon>Bacillati</taxon>
        <taxon>Actinomycetota</taxon>
        <taxon>Coriobacteriia</taxon>
        <taxon>Coriobacteriales</taxon>
        <taxon>Atopobiaceae</taxon>
        <taxon>Olsenella</taxon>
    </lineage>
</organism>
<dbReference type="RefSeq" id="WP_330958227.1">
    <property type="nucleotide sequence ID" value="NZ_JAZGJQ010000004.1"/>
</dbReference>
<keyword evidence="1" id="KW-0805">Transcription regulation</keyword>
<evidence type="ECO:0000259" key="5">
    <source>
        <dbReference type="PROSITE" id="PS51063"/>
    </source>
</evidence>
<dbReference type="PROSITE" id="PS50042">
    <property type="entry name" value="CNMP_BINDING_3"/>
    <property type="match status" value="1"/>
</dbReference>
<dbReference type="SUPFAM" id="SSF46785">
    <property type="entry name" value="Winged helix' DNA-binding domain"/>
    <property type="match status" value="1"/>
</dbReference>
<reference evidence="6 7" key="1">
    <citation type="submission" date="2024-01" db="EMBL/GenBank/DDBJ databases">
        <title>Description of Olsenella sp. nov., isolated from pig feces.</title>
        <authorList>
            <person name="Chang Y.-H."/>
        </authorList>
    </citation>
    <scope>NUCLEOTIDE SEQUENCE [LARGE SCALE GENOMIC DNA]</scope>
    <source>
        <strain evidence="6 7">YH-ols2223</strain>
    </source>
</reference>
<evidence type="ECO:0000256" key="1">
    <source>
        <dbReference type="ARBA" id="ARBA00023015"/>
    </source>
</evidence>
<evidence type="ECO:0000259" key="4">
    <source>
        <dbReference type="PROSITE" id="PS50042"/>
    </source>
</evidence>
<evidence type="ECO:0000256" key="2">
    <source>
        <dbReference type="ARBA" id="ARBA00023125"/>
    </source>
</evidence>
<dbReference type="Pfam" id="PF00027">
    <property type="entry name" value="cNMP_binding"/>
    <property type="match status" value="1"/>
</dbReference>
<dbReference type="CDD" id="cd00038">
    <property type="entry name" value="CAP_ED"/>
    <property type="match status" value="1"/>
</dbReference>
<dbReference type="InterPro" id="IPR014710">
    <property type="entry name" value="RmlC-like_jellyroll"/>
</dbReference>
<evidence type="ECO:0000256" key="3">
    <source>
        <dbReference type="ARBA" id="ARBA00023163"/>
    </source>
</evidence>
<dbReference type="PROSITE" id="PS51063">
    <property type="entry name" value="HTH_CRP_2"/>
    <property type="match status" value="1"/>
</dbReference>
<feature type="domain" description="Cyclic nucleotide-binding" evidence="4">
    <location>
        <begin position="18"/>
        <end position="123"/>
    </location>
</feature>
<dbReference type="SUPFAM" id="SSF51206">
    <property type="entry name" value="cAMP-binding domain-like"/>
    <property type="match status" value="1"/>
</dbReference>
<protein>
    <submittedName>
        <fullName evidence="6">Crp/Fnr family transcriptional regulator</fullName>
    </submittedName>
</protein>
<evidence type="ECO:0000313" key="6">
    <source>
        <dbReference type="EMBL" id="MEE6147461.1"/>
    </source>
</evidence>